<protein>
    <submittedName>
        <fullName evidence="1">Uncharacterized protein</fullName>
    </submittedName>
</protein>
<keyword evidence="2" id="KW-1185">Reference proteome</keyword>
<evidence type="ECO:0000313" key="2">
    <source>
        <dbReference type="Proteomes" id="UP000591131"/>
    </source>
</evidence>
<dbReference type="AlphaFoldDB" id="A0A7J6KVD3"/>
<name>A0A7J6KVD3_PERCH</name>
<organism evidence="1 2">
    <name type="scientific">Perkinsus chesapeaki</name>
    <name type="common">Clam parasite</name>
    <name type="synonym">Perkinsus andrewsi</name>
    <dbReference type="NCBI Taxonomy" id="330153"/>
    <lineage>
        <taxon>Eukaryota</taxon>
        <taxon>Sar</taxon>
        <taxon>Alveolata</taxon>
        <taxon>Perkinsozoa</taxon>
        <taxon>Perkinsea</taxon>
        <taxon>Perkinsida</taxon>
        <taxon>Perkinsidae</taxon>
        <taxon>Perkinsus</taxon>
    </lineage>
</organism>
<accession>A0A7J6KVD3</accession>
<dbReference type="OrthoDB" id="6019648at2759"/>
<sequence length="393" mass="42698">MSVHHIQRQSFVRKVSAGETIGDYSDPQFVRDMSIEMVHQSRAEEAANFQDGSSVNACLPGSKPSLARSQLPLLSLLVSCIVSSSLPTFCDSIVGSPSPDEQIILRRKVASVVDDILVRLPERGVDVSVARVGGSLRPHILGALLSEIDDPESHLPPESSLVVALDGGVNIGYHSTIVTTGLYPPFSAKLSPDEPLKLVWSTTNYKSAEGDLAPLVDEVLRDEVSSGFLLPVTESQVQHVCRLAAIPKNGCSGPTVRLISDHRRSGLNGLLSCDESCALPYLRDLLLLLHPITVTGHSLTSIQLDISHAFRTIRVSPRDVPLLGVHHKDSFYLDLALPFGLRSSPYWWNRLSSTIHRVMSVFVRLSDLSQSVREGGLTCDPSSALCFMDLIGL</sequence>
<evidence type="ECO:0000313" key="1">
    <source>
        <dbReference type="EMBL" id="KAF4650872.1"/>
    </source>
</evidence>
<dbReference type="EMBL" id="JAAPAO010001163">
    <property type="protein sequence ID" value="KAF4650872.1"/>
    <property type="molecule type" value="Genomic_DNA"/>
</dbReference>
<dbReference type="Proteomes" id="UP000591131">
    <property type="component" value="Unassembled WGS sequence"/>
</dbReference>
<dbReference type="InterPro" id="IPR043502">
    <property type="entry name" value="DNA/RNA_pol_sf"/>
</dbReference>
<comment type="caution">
    <text evidence="1">The sequence shown here is derived from an EMBL/GenBank/DDBJ whole genome shotgun (WGS) entry which is preliminary data.</text>
</comment>
<reference evidence="1 2" key="1">
    <citation type="submission" date="2020-04" db="EMBL/GenBank/DDBJ databases">
        <title>Perkinsus chesapeaki whole genome sequence.</title>
        <authorList>
            <person name="Bogema D.R."/>
        </authorList>
    </citation>
    <scope>NUCLEOTIDE SEQUENCE [LARGE SCALE GENOMIC DNA]</scope>
    <source>
        <strain evidence="1">ATCC PRA-425</strain>
    </source>
</reference>
<gene>
    <name evidence="1" type="ORF">FOL47_000803</name>
</gene>
<dbReference type="SUPFAM" id="SSF56672">
    <property type="entry name" value="DNA/RNA polymerases"/>
    <property type="match status" value="1"/>
</dbReference>
<proteinExistence type="predicted"/>